<feature type="transmembrane region" description="Helical" evidence="9">
    <location>
        <begin position="483"/>
        <end position="508"/>
    </location>
</feature>
<protein>
    <submittedName>
        <fullName evidence="10">HME family heavy-metal exporter</fullName>
    </submittedName>
</protein>
<feature type="transmembrane region" description="Helical" evidence="9">
    <location>
        <begin position="1003"/>
        <end position="1025"/>
    </location>
</feature>
<dbReference type="PRINTS" id="PR00702">
    <property type="entry name" value="ACRIFLAVINRP"/>
</dbReference>
<feature type="region of interest" description="Disordered" evidence="8">
    <location>
        <begin position="1049"/>
        <end position="1083"/>
    </location>
</feature>
<feature type="transmembrane region" description="Helical" evidence="9">
    <location>
        <begin position="543"/>
        <end position="562"/>
    </location>
</feature>
<dbReference type="Gene3D" id="3.30.70.1440">
    <property type="entry name" value="Multidrug efflux transporter AcrB pore domain"/>
    <property type="match status" value="1"/>
</dbReference>
<evidence type="ECO:0000256" key="7">
    <source>
        <dbReference type="ARBA" id="ARBA00023136"/>
    </source>
</evidence>
<accession>A0A7W5DUZ0</accession>
<evidence type="ECO:0000256" key="8">
    <source>
        <dbReference type="SAM" id="MobiDB-lite"/>
    </source>
</evidence>
<dbReference type="GO" id="GO:0008324">
    <property type="term" value="F:monoatomic cation transmembrane transporter activity"/>
    <property type="evidence" value="ECO:0007669"/>
    <property type="project" value="InterPro"/>
</dbReference>
<keyword evidence="7 9" id="KW-0472">Membrane</keyword>
<dbReference type="Gene3D" id="3.30.2090.10">
    <property type="entry name" value="Multidrug efflux transporter AcrB TolC docking domain, DN and DC subdomains"/>
    <property type="match status" value="2"/>
</dbReference>
<comment type="similarity">
    <text evidence="2">Belongs to the resistance-nodulation-cell division (RND) (TC 2.A.6) family.</text>
</comment>
<dbReference type="PANTHER" id="PTHR32063">
    <property type="match status" value="1"/>
</dbReference>
<dbReference type="InterPro" id="IPR001036">
    <property type="entry name" value="Acrflvin-R"/>
</dbReference>
<dbReference type="NCBIfam" id="TIGR00914">
    <property type="entry name" value="2A0601"/>
    <property type="match status" value="1"/>
</dbReference>
<dbReference type="SUPFAM" id="SSF82714">
    <property type="entry name" value="Multidrug efflux transporter AcrB TolC docking domain, DN and DC subdomains"/>
    <property type="match status" value="2"/>
</dbReference>
<dbReference type="SUPFAM" id="SSF82866">
    <property type="entry name" value="Multidrug efflux transporter AcrB transmembrane domain"/>
    <property type="match status" value="2"/>
</dbReference>
<comment type="subcellular location">
    <subcellularLocation>
        <location evidence="1">Cell membrane</location>
        <topology evidence="1">Multi-pass membrane protein</topology>
    </subcellularLocation>
</comment>
<feature type="transmembrane region" description="Helical" evidence="9">
    <location>
        <begin position="874"/>
        <end position="894"/>
    </location>
</feature>
<evidence type="ECO:0000256" key="4">
    <source>
        <dbReference type="ARBA" id="ARBA00022475"/>
    </source>
</evidence>
<gene>
    <name evidence="10" type="ORF">FHS27_000790</name>
</gene>
<proteinExistence type="inferred from homology"/>
<comment type="caution">
    <text evidence="10">The sequence shown here is derived from an EMBL/GenBank/DDBJ whole genome shotgun (WGS) entry which is preliminary data.</text>
</comment>
<feature type="compositionally biased region" description="Polar residues" evidence="8">
    <location>
        <begin position="1062"/>
        <end position="1083"/>
    </location>
</feature>
<feature type="transmembrane region" description="Helical" evidence="9">
    <location>
        <begin position="901"/>
        <end position="921"/>
    </location>
</feature>
<dbReference type="GO" id="GO:0005886">
    <property type="term" value="C:plasma membrane"/>
    <property type="evidence" value="ECO:0007669"/>
    <property type="project" value="UniProtKB-SubCell"/>
</dbReference>
<keyword evidence="5 9" id="KW-0812">Transmembrane</keyword>
<dbReference type="GO" id="GO:0042910">
    <property type="term" value="F:xenobiotic transmembrane transporter activity"/>
    <property type="evidence" value="ECO:0007669"/>
    <property type="project" value="TreeGrafter"/>
</dbReference>
<dbReference type="PANTHER" id="PTHR32063:SF4">
    <property type="entry name" value="SLR6043 PROTEIN"/>
    <property type="match status" value="1"/>
</dbReference>
<evidence type="ECO:0000313" key="11">
    <source>
        <dbReference type="Proteomes" id="UP000536179"/>
    </source>
</evidence>
<keyword evidence="3" id="KW-0813">Transport</keyword>
<organism evidence="10 11">
    <name type="scientific">Aporhodopirellula rubra</name>
    <dbReference type="NCBI Taxonomy" id="980271"/>
    <lineage>
        <taxon>Bacteria</taxon>
        <taxon>Pseudomonadati</taxon>
        <taxon>Planctomycetota</taxon>
        <taxon>Planctomycetia</taxon>
        <taxon>Pirellulales</taxon>
        <taxon>Pirellulaceae</taxon>
        <taxon>Aporhodopirellula</taxon>
    </lineage>
</organism>
<dbReference type="Gene3D" id="1.20.1640.10">
    <property type="entry name" value="Multidrug efflux transporter AcrB transmembrane domain"/>
    <property type="match status" value="2"/>
</dbReference>
<name>A0A7W5DUZ0_9BACT</name>
<feature type="transmembrane region" description="Helical" evidence="9">
    <location>
        <begin position="453"/>
        <end position="471"/>
    </location>
</feature>
<keyword evidence="6 9" id="KW-1133">Transmembrane helix</keyword>
<evidence type="ECO:0000256" key="9">
    <source>
        <dbReference type="SAM" id="Phobius"/>
    </source>
</evidence>
<feature type="transmembrane region" description="Helical" evidence="9">
    <location>
        <begin position="975"/>
        <end position="997"/>
    </location>
</feature>
<feature type="transmembrane region" description="Helical" evidence="9">
    <location>
        <begin position="372"/>
        <end position="392"/>
    </location>
</feature>
<evidence type="ECO:0000256" key="3">
    <source>
        <dbReference type="ARBA" id="ARBA00022448"/>
    </source>
</evidence>
<keyword evidence="11" id="KW-1185">Reference proteome</keyword>
<evidence type="ECO:0000313" key="10">
    <source>
        <dbReference type="EMBL" id="MBB3205023.1"/>
    </source>
</evidence>
<dbReference type="Gene3D" id="3.30.70.1430">
    <property type="entry name" value="Multidrug efflux transporter AcrB pore domain"/>
    <property type="match status" value="2"/>
</dbReference>
<dbReference type="InterPro" id="IPR027463">
    <property type="entry name" value="AcrB_DN_DC_subdom"/>
</dbReference>
<evidence type="ECO:0000256" key="2">
    <source>
        <dbReference type="ARBA" id="ARBA00010942"/>
    </source>
</evidence>
<sequence>MLNSIIRFALKQRLLVIAVALFLVGFGTWQAMQAPIDVFPDLNRPRVVIMTEAPGLAPEEVETLVTFPIETAVNGANGVQAVRSASGVGISVIYVEFDWNTDIYNDRQIVAERLQLVQERMPEGVKPTLAPISSIMGQILMLGMWSNDGATEPLELRTLGDWVVRQRLLTIPGVSQVFTMGGGRKQFQVLVDPDAMLRFGVALHEVKQAVQNSNENATGGYLDEQGPNELLVRGLGRVQSIEDLQKVVVTMKEGRPIALGQIARVVEGPQVKRGDSSAWVRDEDGQYSGGPAVILTINKQPGADTRRVTEDVMAAIEELRPSLPGDLRIEPLYTQKSFIDRAIENVVEALRDGGILVVIILFLFLMNVRTTFITLTAIPLSLVMTAIVFAIFGLSINTMTLGGLAVAIGELVDDAIVDVENIYRRLKENRASDNPKHPLLVVFRASIEIRNSIVFGTMIVILVFLPLFALSGMEGRLFAPLGVAYIVSILSSLLVSLTVTPVLSYWLLGKQKLKGHEKDGFVLRGIKWIGDKVIRFSLTVPRFNLAVTAVLVALAGMFLMSLERDFLPPFNEGAVQLNVVLPPGTSLATSNDISGRVETRLREIEDIEGFIRRTGRAELDEHAEGVNMSEFILELDPESPRSREEQLEEIREAMADIPGIVTAVEQPIAHLISHMISGVKAQIGIKIYGDDLDMLRRKAGEMEAAMKAVPGTKDVLVEPQVIIPQLRIELDRDKLLLYGLSAVEVNEFIETALNGQVVSEILIGQRTFDLMLRLDEDYRENMQTLKRLTIDLADGGKLPLESVANIYESGGPNTINREDVRRRIVLQCNVSERGVVDVVQDIQKKVQPIVESLPPGYFVQYSGQFESQQSASRVIGILFAVSLVGVFLVLYTMFRSVNLSLQVMMALPMAFIGSVIALVVTGQTLTVAAMVGFISLAGIASRNGILLLNHYLHLVQHEGEDWTKEMIVRAGLERLAPVLMTALTSGIGLVPLVMAAGEPGKEILYPVATVILGGLISSTLLDFFVHPALFWLIGLKAAERVVSESKTDIPLIEESKDEESHQQFNHSRSRTTETSQPLSEPVT</sequence>
<dbReference type="SUPFAM" id="SSF82693">
    <property type="entry name" value="Multidrug efflux transporter AcrB pore domain, PN1, PN2, PC1 and PC2 subdomains"/>
    <property type="match status" value="3"/>
</dbReference>
<reference evidence="10 11" key="1">
    <citation type="submission" date="2020-08" db="EMBL/GenBank/DDBJ databases">
        <title>Genomic Encyclopedia of Type Strains, Phase III (KMG-III): the genomes of soil and plant-associated and newly described type strains.</title>
        <authorList>
            <person name="Whitman W."/>
        </authorList>
    </citation>
    <scope>NUCLEOTIDE SEQUENCE [LARGE SCALE GENOMIC DNA]</scope>
    <source>
        <strain evidence="10 11">CECT 8075</strain>
    </source>
</reference>
<dbReference type="InterPro" id="IPR004763">
    <property type="entry name" value="CusA-like"/>
</dbReference>
<dbReference type="Pfam" id="PF00873">
    <property type="entry name" value="ACR_tran"/>
    <property type="match status" value="1"/>
</dbReference>
<keyword evidence="4" id="KW-1003">Cell membrane</keyword>
<dbReference type="AlphaFoldDB" id="A0A7W5DUZ0"/>
<dbReference type="RefSeq" id="WP_184301913.1">
    <property type="nucleotide sequence ID" value="NZ_JACHXU010000002.1"/>
</dbReference>
<dbReference type="Gene3D" id="3.30.70.1320">
    <property type="entry name" value="Multidrug efflux transporter AcrB pore domain like"/>
    <property type="match status" value="1"/>
</dbReference>
<dbReference type="EMBL" id="JACHXU010000002">
    <property type="protein sequence ID" value="MBB3205023.1"/>
    <property type="molecule type" value="Genomic_DNA"/>
</dbReference>
<evidence type="ECO:0000256" key="6">
    <source>
        <dbReference type="ARBA" id="ARBA00022989"/>
    </source>
</evidence>
<evidence type="ECO:0000256" key="1">
    <source>
        <dbReference type="ARBA" id="ARBA00004651"/>
    </source>
</evidence>
<feature type="transmembrane region" description="Helical" evidence="9">
    <location>
        <begin position="927"/>
        <end position="954"/>
    </location>
</feature>
<evidence type="ECO:0000256" key="5">
    <source>
        <dbReference type="ARBA" id="ARBA00022692"/>
    </source>
</evidence>
<dbReference type="Proteomes" id="UP000536179">
    <property type="component" value="Unassembled WGS sequence"/>
</dbReference>